<evidence type="ECO:0000256" key="7">
    <source>
        <dbReference type="ARBA" id="ARBA00022694"/>
    </source>
</evidence>
<dbReference type="PANTHER" id="PTHR17490:SF16">
    <property type="entry name" value="THREONYLCARBAMOYL-AMP SYNTHASE"/>
    <property type="match status" value="1"/>
</dbReference>
<feature type="domain" description="YrdC-like" evidence="14">
    <location>
        <begin position="15"/>
        <end position="201"/>
    </location>
</feature>
<evidence type="ECO:0000256" key="5">
    <source>
        <dbReference type="ARBA" id="ARBA00022490"/>
    </source>
</evidence>
<dbReference type="GO" id="GO:0061710">
    <property type="term" value="F:L-threonylcarbamoyladenylate synthase"/>
    <property type="evidence" value="ECO:0007669"/>
    <property type="project" value="UniProtKB-EC"/>
</dbReference>
<protein>
    <recommendedName>
        <fullName evidence="4 13">Threonylcarbamoyl-AMP synthase</fullName>
        <shortName evidence="13">TC-AMP synthase</shortName>
        <ecNumber evidence="3 13">2.7.7.87</ecNumber>
    </recommendedName>
    <alternativeName>
        <fullName evidence="11 13">L-threonylcarbamoyladenylate synthase</fullName>
    </alternativeName>
</protein>
<proteinExistence type="inferred from homology"/>
<dbReference type="InterPro" id="IPR010923">
    <property type="entry name" value="T(6)A37_SUA5"/>
</dbReference>
<evidence type="ECO:0000256" key="12">
    <source>
        <dbReference type="ARBA" id="ARBA00048366"/>
    </source>
</evidence>
<evidence type="ECO:0000256" key="13">
    <source>
        <dbReference type="PIRNR" id="PIRNR004930"/>
    </source>
</evidence>
<organism evidence="15 16">
    <name type="scientific">Candidatus Fervidibacter sacchari</name>
    <dbReference type="NCBI Taxonomy" id="1448929"/>
    <lineage>
        <taxon>Bacteria</taxon>
        <taxon>Candidatus Fervidibacterota</taxon>
        <taxon>Candidatus Fervidibacter</taxon>
    </lineage>
</organism>
<reference evidence="15 16" key="1">
    <citation type="submission" date="2022-08" db="EMBL/GenBank/DDBJ databases">
        <title>Bacterial and archaeal communities from various locations to study Microbial Dark Matter (Phase II).</title>
        <authorList>
            <person name="Stepanauskas R."/>
        </authorList>
    </citation>
    <scope>NUCLEOTIDE SEQUENCE [LARGE SCALE GENOMIC DNA]</scope>
    <source>
        <strain evidence="15 16">PD1</strain>
    </source>
</reference>
<evidence type="ECO:0000256" key="6">
    <source>
        <dbReference type="ARBA" id="ARBA00022679"/>
    </source>
</evidence>
<dbReference type="Gene3D" id="3.40.50.11030">
    <property type="entry name" value="Threonylcarbamoyl-AMP synthase, C-terminal domain"/>
    <property type="match status" value="1"/>
</dbReference>
<evidence type="ECO:0000256" key="9">
    <source>
        <dbReference type="ARBA" id="ARBA00022741"/>
    </source>
</evidence>
<dbReference type="Pfam" id="PF01300">
    <property type="entry name" value="Sua5_yciO_yrdC"/>
    <property type="match status" value="1"/>
</dbReference>
<dbReference type="InterPro" id="IPR005145">
    <property type="entry name" value="Sua5_C"/>
</dbReference>
<dbReference type="EC" id="2.7.7.87" evidence="3 13"/>
<keyword evidence="9 13" id="KW-0547">Nucleotide-binding</keyword>
<dbReference type="PANTHER" id="PTHR17490">
    <property type="entry name" value="SUA5"/>
    <property type="match status" value="1"/>
</dbReference>
<dbReference type="InterPro" id="IPR050156">
    <property type="entry name" value="TC-AMP_synthase_SUA5"/>
</dbReference>
<dbReference type="InterPro" id="IPR006070">
    <property type="entry name" value="Sua5-like_dom"/>
</dbReference>
<comment type="function">
    <text evidence="13">Required for the formation of a threonylcarbamoyl group on adenosine at position 37 (t(6)A37) in tRNAs that read codons beginning with adenine.</text>
</comment>
<evidence type="ECO:0000256" key="3">
    <source>
        <dbReference type="ARBA" id="ARBA00012584"/>
    </source>
</evidence>
<dbReference type="NCBIfam" id="TIGR00057">
    <property type="entry name" value="L-threonylcarbamoyladenylate synthase"/>
    <property type="match status" value="1"/>
</dbReference>
<gene>
    <name evidence="15" type="ORF">M2350_000611</name>
</gene>
<keyword evidence="8 13" id="KW-0548">Nucleotidyltransferase</keyword>
<keyword evidence="16" id="KW-1185">Reference proteome</keyword>
<dbReference type="Gene3D" id="3.90.870.10">
    <property type="entry name" value="DHBP synthase"/>
    <property type="match status" value="1"/>
</dbReference>
<keyword evidence="6 13" id="KW-0808">Transferase</keyword>
<dbReference type="Proteomes" id="UP001204798">
    <property type="component" value="Unassembled WGS sequence"/>
</dbReference>
<name>A0ABT2EJS9_9BACT</name>
<comment type="catalytic activity">
    <reaction evidence="12 13">
        <text>L-threonine + hydrogencarbonate + ATP = L-threonylcarbamoyladenylate + diphosphate + H2O</text>
        <dbReference type="Rhea" id="RHEA:36407"/>
        <dbReference type="ChEBI" id="CHEBI:15377"/>
        <dbReference type="ChEBI" id="CHEBI:17544"/>
        <dbReference type="ChEBI" id="CHEBI:30616"/>
        <dbReference type="ChEBI" id="CHEBI:33019"/>
        <dbReference type="ChEBI" id="CHEBI:57926"/>
        <dbReference type="ChEBI" id="CHEBI:73682"/>
        <dbReference type="EC" id="2.7.7.87"/>
    </reaction>
</comment>
<dbReference type="PROSITE" id="PS51163">
    <property type="entry name" value="YRDC"/>
    <property type="match status" value="1"/>
</dbReference>
<dbReference type="InterPro" id="IPR038385">
    <property type="entry name" value="Sua5/YwlC_C"/>
</dbReference>
<accession>A0ABT2EJS9</accession>
<dbReference type="RefSeq" id="WP_259093784.1">
    <property type="nucleotide sequence ID" value="NZ_CP130454.1"/>
</dbReference>
<evidence type="ECO:0000256" key="8">
    <source>
        <dbReference type="ARBA" id="ARBA00022695"/>
    </source>
</evidence>
<dbReference type="Pfam" id="PF03481">
    <property type="entry name" value="Sua5_C"/>
    <property type="match status" value="1"/>
</dbReference>
<evidence type="ECO:0000259" key="14">
    <source>
        <dbReference type="PROSITE" id="PS51163"/>
    </source>
</evidence>
<evidence type="ECO:0000313" key="16">
    <source>
        <dbReference type="Proteomes" id="UP001204798"/>
    </source>
</evidence>
<evidence type="ECO:0000256" key="11">
    <source>
        <dbReference type="ARBA" id="ARBA00029774"/>
    </source>
</evidence>
<comment type="caution">
    <text evidence="15">The sequence shown here is derived from an EMBL/GenBank/DDBJ whole genome shotgun (WGS) entry which is preliminary data.</text>
</comment>
<keyword evidence="10 13" id="KW-0067">ATP-binding</keyword>
<dbReference type="SUPFAM" id="SSF55821">
    <property type="entry name" value="YrdC/RibB"/>
    <property type="match status" value="1"/>
</dbReference>
<comment type="subcellular location">
    <subcellularLocation>
        <location evidence="1 13">Cytoplasm</location>
    </subcellularLocation>
</comment>
<dbReference type="EMBL" id="JANUCP010000001">
    <property type="protein sequence ID" value="MCS3918214.1"/>
    <property type="molecule type" value="Genomic_DNA"/>
</dbReference>
<evidence type="ECO:0000256" key="4">
    <source>
        <dbReference type="ARBA" id="ARBA00015492"/>
    </source>
</evidence>
<keyword evidence="7 13" id="KW-0819">tRNA processing</keyword>
<evidence type="ECO:0000256" key="10">
    <source>
        <dbReference type="ARBA" id="ARBA00022840"/>
    </source>
</evidence>
<dbReference type="PIRSF" id="PIRSF004930">
    <property type="entry name" value="Tln_factor_SUA5"/>
    <property type="match status" value="1"/>
</dbReference>
<comment type="similarity">
    <text evidence="2 13">Belongs to the SUA5 family.</text>
</comment>
<sequence>METKVWRVDPKSPDPKAITEAAEVIRKGGLVAFPTETVYGLGANALDETAVRKIFAAKERPAWDPLIVHICDLAMLEQLVEDVPEKFTELASRFMPGPLTVVMRKKPVVPDAVTAGLPTVAVRMPNHPVALALIEVAGVPIAAPSANKFGRPSPTTAEHVLHDLAGRIDGILDAGPTQVGVESTVVDLTKTPPVILRPGGVSKESLEEVLGKVVVSSTLPSNVEAGLPSPGMMPRHYAPSVPVILADGNVSELMRVIERLRSQGYEPNQIGVLMPEGWLKGEEGLVLFRWGKWGDWDKMAQKLFEGLRWLERQKVSVIVAPLPPPVGLGLAIRDRLTKAASTNRASSCQGNSL</sequence>
<evidence type="ECO:0000256" key="2">
    <source>
        <dbReference type="ARBA" id="ARBA00007663"/>
    </source>
</evidence>
<keyword evidence="5 13" id="KW-0963">Cytoplasm</keyword>
<dbReference type="InterPro" id="IPR017945">
    <property type="entry name" value="DHBP_synth_RibB-like_a/b_dom"/>
</dbReference>
<evidence type="ECO:0000313" key="15">
    <source>
        <dbReference type="EMBL" id="MCS3918214.1"/>
    </source>
</evidence>
<evidence type="ECO:0000256" key="1">
    <source>
        <dbReference type="ARBA" id="ARBA00004496"/>
    </source>
</evidence>